<dbReference type="VEuPathDB" id="FungiDB:CCM_03408"/>
<accession>G3JAM1</accession>
<evidence type="ECO:0000313" key="2">
    <source>
        <dbReference type="Proteomes" id="UP000001610"/>
    </source>
</evidence>
<evidence type="ECO:0000313" key="1">
    <source>
        <dbReference type="EMBL" id="EGX95136.1"/>
    </source>
</evidence>
<dbReference type="HOGENOM" id="CLU_742217_0_0_1"/>
<dbReference type="STRING" id="983644.G3JAM1"/>
<gene>
    <name evidence="1" type="ORF">CCM_03408</name>
</gene>
<dbReference type="InParanoid" id="G3JAM1"/>
<name>G3JAM1_CORMM</name>
<proteinExistence type="predicted"/>
<reference evidence="1 2" key="1">
    <citation type="journal article" date="2011" name="Genome Biol.">
        <title>Genome sequence of the insect pathogenic fungus Cordyceps militaris, a valued traditional Chinese medicine.</title>
        <authorList>
            <person name="Zheng P."/>
            <person name="Xia Y."/>
            <person name="Xiao G."/>
            <person name="Xiong C."/>
            <person name="Hu X."/>
            <person name="Zhang S."/>
            <person name="Zheng H."/>
            <person name="Huang Y."/>
            <person name="Zhou Y."/>
            <person name="Wang S."/>
            <person name="Zhao G.P."/>
            <person name="Liu X."/>
            <person name="St Leger R.J."/>
            <person name="Wang C."/>
        </authorList>
    </citation>
    <scope>NUCLEOTIDE SEQUENCE [LARGE SCALE GENOMIC DNA]</scope>
    <source>
        <strain evidence="1 2">CM01</strain>
    </source>
</reference>
<dbReference type="AlphaFoldDB" id="G3JAM1"/>
<dbReference type="OrthoDB" id="4899132at2759"/>
<dbReference type="KEGG" id="cmt:CCM_03408"/>
<dbReference type="Proteomes" id="UP000001610">
    <property type="component" value="Unassembled WGS sequence"/>
</dbReference>
<dbReference type="RefSeq" id="XP_006668622.1">
    <property type="nucleotide sequence ID" value="XM_006668559.1"/>
</dbReference>
<organism evidence="1 2">
    <name type="scientific">Cordyceps militaris (strain CM01)</name>
    <name type="common">Caterpillar fungus</name>
    <dbReference type="NCBI Taxonomy" id="983644"/>
    <lineage>
        <taxon>Eukaryota</taxon>
        <taxon>Fungi</taxon>
        <taxon>Dikarya</taxon>
        <taxon>Ascomycota</taxon>
        <taxon>Pezizomycotina</taxon>
        <taxon>Sordariomycetes</taxon>
        <taxon>Hypocreomycetidae</taxon>
        <taxon>Hypocreales</taxon>
        <taxon>Cordycipitaceae</taxon>
        <taxon>Cordyceps</taxon>
    </lineage>
</organism>
<dbReference type="eggNOG" id="ENOG502TBIC">
    <property type="taxonomic scope" value="Eukaryota"/>
</dbReference>
<protein>
    <submittedName>
        <fullName evidence="1">Uncharacterized protein</fullName>
    </submittedName>
</protein>
<dbReference type="EMBL" id="JH126400">
    <property type="protein sequence ID" value="EGX95136.1"/>
    <property type="molecule type" value="Genomic_DNA"/>
</dbReference>
<keyword evidence="2" id="KW-1185">Reference proteome</keyword>
<sequence>MSTPVAELIEAAESLQLSNGLCKDWEQKDPLKSDSVDRYLAALPTIHAHYQSIGVPSHLPQKGGLMQGHGYPSTRSGRTAEIKAQVNGEFIYIYRKIDPVKPFGQVSHQWTALLRVESETGEEDEPWAFACVTLEEAAALETEERGYKDCGSHTERPRDVDTTDEPLQEDDKYLATGYKLLKHWTDGDLKSGKLFRDDEKNPEIMKNTITAISREEGANITDPRVGTSRDHIPVYTRPSRACLGWGGYDKFLSWQEAGRTVHKDMVKYEEDFNDERDGDVDFVNKDGEIVCTVPNIIPKEDLPDYTETAVPLYDLLHGQRRGFQRGPETKEEFITRRHRPLRKD</sequence>
<dbReference type="GeneID" id="18165434"/>